<protein>
    <submittedName>
        <fullName evidence="1">Uncharacterized protein</fullName>
    </submittedName>
</protein>
<dbReference type="AlphaFoldDB" id="A0A843VJ20"/>
<name>A0A843VJ20_COLES</name>
<organism evidence="1 2">
    <name type="scientific">Colocasia esculenta</name>
    <name type="common">Wild taro</name>
    <name type="synonym">Arum esculentum</name>
    <dbReference type="NCBI Taxonomy" id="4460"/>
    <lineage>
        <taxon>Eukaryota</taxon>
        <taxon>Viridiplantae</taxon>
        <taxon>Streptophyta</taxon>
        <taxon>Embryophyta</taxon>
        <taxon>Tracheophyta</taxon>
        <taxon>Spermatophyta</taxon>
        <taxon>Magnoliopsida</taxon>
        <taxon>Liliopsida</taxon>
        <taxon>Araceae</taxon>
        <taxon>Aroideae</taxon>
        <taxon>Colocasieae</taxon>
        <taxon>Colocasia</taxon>
    </lineage>
</organism>
<proteinExistence type="predicted"/>
<dbReference type="Proteomes" id="UP000652761">
    <property type="component" value="Unassembled WGS sequence"/>
</dbReference>
<gene>
    <name evidence="1" type="ORF">Taro_024950</name>
</gene>
<evidence type="ECO:0000313" key="2">
    <source>
        <dbReference type="Proteomes" id="UP000652761"/>
    </source>
</evidence>
<comment type="caution">
    <text evidence="1">The sequence shown here is derived from an EMBL/GenBank/DDBJ whole genome shotgun (WGS) entry which is preliminary data.</text>
</comment>
<keyword evidence="2" id="KW-1185">Reference proteome</keyword>
<reference evidence="1" key="1">
    <citation type="submission" date="2017-07" db="EMBL/GenBank/DDBJ databases">
        <title>Taro Niue Genome Assembly and Annotation.</title>
        <authorList>
            <person name="Atibalentja N."/>
            <person name="Keating K."/>
            <person name="Fields C.J."/>
        </authorList>
    </citation>
    <scope>NUCLEOTIDE SEQUENCE</scope>
    <source>
        <strain evidence="1">Niue_2</strain>
        <tissue evidence="1">Leaf</tissue>
    </source>
</reference>
<dbReference type="EMBL" id="NMUH01001437">
    <property type="protein sequence ID" value="MQL92333.1"/>
    <property type="molecule type" value="Genomic_DNA"/>
</dbReference>
<sequence>MVTSPVGCPRFFVSQAVSLGLCPEIFGMADRRDWGGGGDDTEESTQRMIERIWESFTDIRARMDQQAPVPPVAVPLGDGETVPVAPVPPRVEVKEEDGEVVSNFSKVVVGQRWRSHSRVLPGNLLLHQDIDVIVVISRGI</sequence>
<accession>A0A843VJ20</accession>
<evidence type="ECO:0000313" key="1">
    <source>
        <dbReference type="EMBL" id="MQL92333.1"/>
    </source>
</evidence>